<dbReference type="Proteomes" id="UP000073816">
    <property type="component" value="Chromosome"/>
</dbReference>
<keyword evidence="8 14" id="KW-0547">Nucleotide-binding</keyword>
<evidence type="ECO:0000256" key="3">
    <source>
        <dbReference type="ARBA" id="ARBA00005842"/>
    </source>
</evidence>
<protein>
    <recommendedName>
        <fullName evidence="5 12">tRNA dimethylallyltransferase</fullName>
        <ecNumber evidence="4 12">2.5.1.75</ecNumber>
    </recommendedName>
</protein>
<comment type="function">
    <text evidence="2 13">Catalyzes the transfer of a dimethylallyl group onto the adenine at position 37 in tRNAs that read codons beginning with uridine, leading to the formation of N6-(dimethylallyl)adenosine (i(6)A).</text>
</comment>
<evidence type="ECO:0000256" key="5">
    <source>
        <dbReference type="ARBA" id="ARBA00017477"/>
    </source>
</evidence>
<keyword evidence="16" id="KW-1185">Reference proteome</keyword>
<dbReference type="EC" id="2.5.1.75" evidence="4 12"/>
<dbReference type="InterPro" id="IPR027417">
    <property type="entry name" value="P-loop_NTPase"/>
</dbReference>
<keyword evidence="10" id="KW-0460">Magnesium</keyword>
<sequence length="268" mass="31623">MNLGTAKPSHEELDQVPHHLIDSHSIFEEYDVKQYESDVLAILDKLYQKSNMVLLTGGSGMYADIITQGMDSIPDISPEIREEVIRLYQQNGLEWLQNQVSIHDPIYFDQVDRQNPQRLMRALEVCLGTQQPYSNFRQKKKVERPFVSIKIGLDRDREELYQRIDDRMDQMIEKGLFEEAESLFPYRNLNALQTVGYTEIFDFMEGVYDRVEAIRLLKRNSRRYAKRQMTWFRKDPEIQWFHPDQFNQIIDFISAQIALNPPNAATQL</sequence>
<dbReference type="Pfam" id="PF01715">
    <property type="entry name" value="IPPT"/>
    <property type="match status" value="1"/>
</dbReference>
<evidence type="ECO:0000256" key="6">
    <source>
        <dbReference type="ARBA" id="ARBA00022679"/>
    </source>
</evidence>
<evidence type="ECO:0000256" key="2">
    <source>
        <dbReference type="ARBA" id="ARBA00003213"/>
    </source>
</evidence>
<dbReference type="PANTHER" id="PTHR11088">
    <property type="entry name" value="TRNA DIMETHYLALLYLTRANSFERASE"/>
    <property type="match status" value="1"/>
</dbReference>
<dbReference type="PANTHER" id="PTHR11088:SF60">
    <property type="entry name" value="TRNA DIMETHYLALLYLTRANSFERASE"/>
    <property type="match status" value="1"/>
</dbReference>
<dbReference type="AlphaFoldDB" id="A0A142EQI1"/>
<evidence type="ECO:0000256" key="14">
    <source>
        <dbReference type="RuleBase" id="RU003785"/>
    </source>
</evidence>
<keyword evidence="7 12" id="KW-0819">tRNA processing</keyword>
<evidence type="ECO:0000256" key="11">
    <source>
        <dbReference type="ARBA" id="ARBA00049563"/>
    </source>
</evidence>
<comment type="cofactor">
    <cofactor evidence="1">
        <name>Mg(2+)</name>
        <dbReference type="ChEBI" id="CHEBI:18420"/>
    </cofactor>
</comment>
<gene>
    <name evidence="15" type="ORF">AO498_13140</name>
</gene>
<dbReference type="STRING" id="1727163.AO498_13140"/>
<comment type="catalytic activity">
    <reaction evidence="11 12">
        <text>adenosine(37) in tRNA + dimethylallyl diphosphate = N(6)-dimethylallyladenosine(37) in tRNA + diphosphate</text>
        <dbReference type="Rhea" id="RHEA:26482"/>
        <dbReference type="Rhea" id="RHEA-COMP:10162"/>
        <dbReference type="Rhea" id="RHEA-COMP:10375"/>
        <dbReference type="ChEBI" id="CHEBI:33019"/>
        <dbReference type="ChEBI" id="CHEBI:57623"/>
        <dbReference type="ChEBI" id="CHEBI:74411"/>
        <dbReference type="ChEBI" id="CHEBI:74415"/>
        <dbReference type="EC" id="2.5.1.75"/>
    </reaction>
</comment>
<organism evidence="15 16">
    <name type="scientific">Algoriphagus sanaruensis</name>
    <dbReference type="NCBI Taxonomy" id="1727163"/>
    <lineage>
        <taxon>Bacteria</taxon>
        <taxon>Pseudomonadati</taxon>
        <taxon>Bacteroidota</taxon>
        <taxon>Cytophagia</taxon>
        <taxon>Cytophagales</taxon>
        <taxon>Cyclobacteriaceae</taxon>
        <taxon>Algoriphagus</taxon>
    </lineage>
</organism>
<name>A0A142EQI1_9BACT</name>
<dbReference type="KEGG" id="alm:AO498_13140"/>
<dbReference type="SUPFAM" id="SSF52540">
    <property type="entry name" value="P-loop containing nucleoside triphosphate hydrolases"/>
    <property type="match status" value="1"/>
</dbReference>
<evidence type="ECO:0000313" key="15">
    <source>
        <dbReference type="EMBL" id="AMQ57386.1"/>
    </source>
</evidence>
<keyword evidence="9 14" id="KW-0067">ATP-binding</keyword>
<evidence type="ECO:0000256" key="12">
    <source>
        <dbReference type="RuleBase" id="RU003783"/>
    </source>
</evidence>
<evidence type="ECO:0000256" key="9">
    <source>
        <dbReference type="ARBA" id="ARBA00022840"/>
    </source>
</evidence>
<comment type="similarity">
    <text evidence="3 14">Belongs to the IPP transferase family.</text>
</comment>
<reference evidence="16" key="1">
    <citation type="submission" date="2015-09" db="EMBL/GenBank/DDBJ databases">
        <title>Complete sequence of Algoriphagus sp. M8-2.</title>
        <authorList>
            <person name="Shintani M."/>
        </authorList>
    </citation>
    <scope>NUCLEOTIDE SEQUENCE [LARGE SCALE GENOMIC DNA]</scope>
    <source>
        <strain evidence="16">M8-2</strain>
    </source>
</reference>
<dbReference type="GO" id="GO:0052381">
    <property type="term" value="F:tRNA dimethylallyltransferase activity"/>
    <property type="evidence" value="ECO:0007669"/>
    <property type="project" value="UniProtKB-EC"/>
</dbReference>
<evidence type="ECO:0000256" key="1">
    <source>
        <dbReference type="ARBA" id="ARBA00001946"/>
    </source>
</evidence>
<dbReference type="GO" id="GO:0005524">
    <property type="term" value="F:ATP binding"/>
    <property type="evidence" value="ECO:0007669"/>
    <property type="project" value="UniProtKB-KW"/>
</dbReference>
<dbReference type="Gene3D" id="3.40.50.300">
    <property type="entry name" value="P-loop containing nucleotide triphosphate hydrolases"/>
    <property type="match status" value="1"/>
</dbReference>
<evidence type="ECO:0000256" key="8">
    <source>
        <dbReference type="ARBA" id="ARBA00022741"/>
    </source>
</evidence>
<evidence type="ECO:0000313" key="16">
    <source>
        <dbReference type="Proteomes" id="UP000073816"/>
    </source>
</evidence>
<dbReference type="NCBIfam" id="TIGR00174">
    <property type="entry name" value="miaA"/>
    <property type="match status" value="1"/>
</dbReference>
<proteinExistence type="inferred from homology"/>
<dbReference type="Gene3D" id="1.10.20.140">
    <property type="match status" value="1"/>
</dbReference>
<dbReference type="EMBL" id="CP012836">
    <property type="protein sequence ID" value="AMQ57386.1"/>
    <property type="molecule type" value="Genomic_DNA"/>
</dbReference>
<dbReference type="InterPro" id="IPR039657">
    <property type="entry name" value="Dimethylallyltransferase"/>
</dbReference>
<dbReference type="InterPro" id="IPR018022">
    <property type="entry name" value="IPT"/>
</dbReference>
<accession>A0A142EQI1</accession>
<dbReference type="GO" id="GO:0006400">
    <property type="term" value="P:tRNA modification"/>
    <property type="evidence" value="ECO:0007669"/>
    <property type="project" value="TreeGrafter"/>
</dbReference>
<evidence type="ECO:0000256" key="10">
    <source>
        <dbReference type="ARBA" id="ARBA00022842"/>
    </source>
</evidence>
<evidence type="ECO:0000256" key="7">
    <source>
        <dbReference type="ARBA" id="ARBA00022694"/>
    </source>
</evidence>
<dbReference type="PATRIC" id="fig|1727163.4.peg.2742"/>
<evidence type="ECO:0000256" key="13">
    <source>
        <dbReference type="RuleBase" id="RU003784"/>
    </source>
</evidence>
<evidence type="ECO:0000256" key="4">
    <source>
        <dbReference type="ARBA" id="ARBA00012665"/>
    </source>
</evidence>
<keyword evidence="6 14" id="KW-0808">Transferase</keyword>
<reference evidence="15 16" key="2">
    <citation type="journal article" date="2016" name="Genome Announc.">
        <title>Complete Genome Sequence of Algoriphagus sp. Strain M8-2, Isolated from a Brackish Lake.</title>
        <authorList>
            <person name="Muraguchi Y."/>
            <person name="Kushimoto K."/>
            <person name="Ohtsubo Y."/>
            <person name="Suzuki T."/>
            <person name="Dohra H."/>
            <person name="Kimbara K."/>
            <person name="Shintani M."/>
        </authorList>
    </citation>
    <scope>NUCLEOTIDE SEQUENCE [LARGE SCALE GENOMIC DNA]</scope>
    <source>
        <strain evidence="15 16">M8-2</strain>
    </source>
</reference>